<dbReference type="KEGG" id="vg:1258848"/>
<evidence type="ECO:0000313" key="3">
    <source>
        <dbReference type="Proteomes" id="UP000001165"/>
    </source>
</evidence>
<dbReference type="EMBL" id="AF493143">
    <property type="protein sequence ID" value="AAO73153.1"/>
    <property type="molecule type" value="Genomic_DNA"/>
</dbReference>
<proteinExistence type="predicted"/>
<keyword evidence="3" id="KW-1185">Reference proteome</keyword>
<dbReference type="OrthoDB" id="21336at10239"/>
<gene>
    <name evidence="2" type="primary">3.8</name>
</gene>
<dbReference type="RefSeq" id="NP_813760.1">
    <property type="nucleotide sequence ID" value="NC_004665.1"/>
</dbReference>
<evidence type="ECO:0000313" key="2">
    <source>
        <dbReference type="EMBL" id="AAO73153.1"/>
    </source>
</evidence>
<feature type="domain" description="HNH nuclease" evidence="1">
    <location>
        <begin position="15"/>
        <end position="56"/>
    </location>
</feature>
<protein>
    <submittedName>
        <fullName evidence="2">Gene 3.8 protein</fullName>
    </submittedName>
</protein>
<name>Q859G2_9CAUD</name>
<sequence>MSSPKSYLQTTSGRVHVKVWEEAHGPVPKGMHVDHRNGDIHDNRLENLRLATPAQNIANSKLSEANKTGLKGLSWDSARGRFKGAVRLNRKQYTTRGDLLTVAAWLFRTREALHGEFARHR</sequence>
<dbReference type="Proteomes" id="UP000001165">
    <property type="component" value="Segment"/>
</dbReference>
<dbReference type="Gene3D" id="3.90.75.20">
    <property type="match status" value="1"/>
</dbReference>
<organism evidence="2 3">
    <name type="scientific">Pseudomonas phage gh-1</name>
    <dbReference type="NCBI Taxonomy" id="197783"/>
    <lineage>
        <taxon>Viruses</taxon>
        <taxon>Duplodnaviria</taxon>
        <taxon>Heunggongvirae</taxon>
        <taxon>Uroviricota</taxon>
        <taxon>Caudoviricetes</taxon>
        <taxon>Autographivirales</taxon>
        <taxon>Autotranscriptaviridae</taxon>
        <taxon>Studiervirinae</taxon>
        <taxon>Ghunavirus</taxon>
        <taxon>Ghunavirus gh1</taxon>
    </lineage>
</organism>
<dbReference type="InterPro" id="IPR003615">
    <property type="entry name" value="HNH_nuc"/>
</dbReference>
<dbReference type="InterPro" id="IPR044925">
    <property type="entry name" value="His-Me_finger_sf"/>
</dbReference>
<evidence type="ECO:0000259" key="1">
    <source>
        <dbReference type="Pfam" id="PF13392"/>
    </source>
</evidence>
<accession>Q859G2</accession>
<dbReference type="SUPFAM" id="SSF54060">
    <property type="entry name" value="His-Me finger endonucleases"/>
    <property type="match status" value="1"/>
</dbReference>
<reference evidence="2 3" key="1">
    <citation type="journal article" date="2003" name="Virology">
        <title>The complete genomic sequence of lytic bacteriophage gh-1 infecting Pseudomonas putida--evidence for close relationship to the T7 group.</title>
        <authorList>
            <person name="Kovalyova I.V."/>
            <person name="Kropinski A.M."/>
        </authorList>
    </citation>
    <scope>NUCLEOTIDE SEQUENCE</scope>
</reference>
<dbReference type="Pfam" id="PF13392">
    <property type="entry name" value="HNH_3"/>
    <property type="match status" value="1"/>
</dbReference>